<reference evidence="2 3" key="1">
    <citation type="submission" date="2016-07" db="EMBL/GenBank/DDBJ databases">
        <title>Pervasive Adenine N6-methylation of Active Genes in Fungi.</title>
        <authorList>
            <consortium name="DOE Joint Genome Institute"/>
            <person name="Mondo S.J."/>
            <person name="Dannebaum R.O."/>
            <person name="Kuo R.C."/>
            <person name="Labutti K."/>
            <person name="Haridas S."/>
            <person name="Kuo A."/>
            <person name="Salamov A."/>
            <person name="Ahrendt S.R."/>
            <person name="Lipzen A."/>
            <person name="Sullivan W."/>
            <person name="Andreopoulos W.B."/>
            <person name="Clum A."/>
            <person name="Lindquist E."/>
            <person name="Daum C."/>
            <person name="Ramamoorthy G.K."/>
            <person name="Gryganskyi A."/>
            <person name="Culley D."/>
            <person name="Magnuson J.K."/>
            <person name="James T.Y."/>
            <person name="O'Malley M.A."/>
            <person name="Stajich J.E."/>
            <person name="Spatafora J.W."/>
            <person name="Visel A."/>
            <person name="Grigoriev I.V."/>
        </authorList>
    </citation>
    <scope>NUCLEOTIDE SEQUENCE [LARGE SCALE GENOMIC DNA]</scope>
    <source>
        <strain evidence="2 3">PL171</strain>
    </source>
</reference>
<sequence>MSVSSLFSRFLPGSASASSTSTSRSHRQLAPNTASTKAEGNTLDAALRLDRFHRAWSTLVSARMPQRTRQRARPAPVVCCRPPRHIHSDARCRHVQVSSRPMPRLCSCSPFARDAH</sequence>
<proteinExistence type="predicted"/>
<accession>A0A1Y2HFE1</accession>
<evidence type="ECO:0000313" key="2">
    <source>
        <dbReference type="EMBL" id="ORZ33310.1"/>
    </source>
</evidence>
<protein>
    <submittedName>
        <fullName evidence="2">Uncharacterized protein</fullName>
    </submittedName>
</protein>
<gene>
    <name evidence="2" type="ORF">BCR44DRAFT_1206511</name>
</gene>
<dbReference type="Proteomes" id="UP000193411">
    <property type="component" value="Unassembled WGS sequence"/>
</dbReference>
<evidence type="ECO:0000313" key="3">
    <source>
        <dbReference type="Proteomes" id="UP000193411"/>
    </source>
</evidence>
<feature type="compositionally biased region" description="Low complexity" evidence="1">
    <location>
        <begin position="14"/>
        <end position="23"/>
    </location>
</feature>
<organism evidence="2 3">
    <name type="scientific">Catenaria anguillulae PL171</name>
    <dbReference type="NCBI Taxonomy" id="765915"/>
    <lineage>
        <taxon>Eukaryota</taxon>
        <taxon>Fungi</taxon>
        <taxon>Fungi incertae sedis</taxon>
        <taxon>Blastocladiomycota</taxon>
        <taxon>Blastocladiomycetes</taxon>
        <taxon>Blastocladiales</taxon>
        <taxon>Catenariaceae</taxon>
        <taxon>Catenaria</taxon>
    </lineage>
</organism>
<dbReference type="AlphaFoldDB" id="A0A1Y2HFE1"/>
<evidence type="ECO:0000256" key="1">
    <source>
        <dbReference type="SAM" id="MobiDB-lite"/>
    </source>
</evidence>
<name>A0A1Y2HFE1_9FUNG</name>
<keyword evidence="3" id="KW-1185">Reference proteome</keyword>
<dbReference type="EMBL" id="MCFL01000037">
    <property type="protein sequence ID" value="ORZ33310.1"/>
    <property type="molecule type" value="Genomic_DNA"/>
</dbReference>
<feature type="compositionally biased region" description="Polar residues" evidence="1">
    <location>
        <begin position="30"/>
        <end position="39"/>
    </location>
</feature>
<comment type="caution">
    <text evidence="2">The sequence shown here is derived from an EMBL/GenBank/DDBJ whole genome shotgun (WGS) entry which is preliminary data.</text>
</comment>
<feature type="region of interest" description="Disordered" evidence="1">
    <location>
        <begin position="1"/>
        <end position="40"/>
    </location>
</feature>